<dbReference type="Pfam" id="PF01230">
    <property type="entry name" value="HIT"/>
    <property type="match status" value="1"/>
</dbReference>
<evidence type="ECO:0000313" key="3">
    <source>
        <dbReference type="EMBL" id="MDJ1129295.1"/>
    </source>
</evidence>
<dbReference type="InterPro" id="IPR001310">
    <property type="entry name" value="Histidine_triad_HIT"/>
</dbReference>
<dbReference type="GO" id="GO:0032259">
    <property type="term" value="P:methylation"/>
    <property type="evidence" value="ECO:0007669"/>
    <property type="project" value="UniProtKB-KW"/>
</dbReference>
<comment type="caution">
    <text evidence="3">The sequence shown here is derived from an EMBL/GenBank/DDBJ whole genome shotgun (WGS) entry which is preliminary data.</text>
</comment>
<accession>A0ABT6ZJS3</accession>
<protein>
    <submittedName>
        <fullName evidence="3">HIT family protein</fullName>
        <ecNumber evidence="3">2.1.1.-</ecNumber>
    </submittedName>
</protein>
<dbReference type="InterPro" id="IPR036265">
    <property type="entry name" value="HIT-like_sf"/>
</dbReference>
<dbReference type="RefSeq" id="WP_283713627.1">
    <property type="nucleotide sequence ID" value="NZ_JASJEW010000005.1"/>
</dbReference>
<feature type="short sequence motif" description="Histidine triad motif" evidence="1">
    <location>
        <begin position="98"/>
        <end position="102"/>
    </location>
</feature>
<dbReference type="PANTHER" id="PTHR46648:SF1">
    <property type="entry name" value="ADENOSINE 5'-MONOPHOSPHORAMIDASE HNT1"/>
    <property type="match status" value="1"/>
</dbReference>
<dbReference type="EMBL" id="JASJEX010000002">
    <property type="protein sequence ID" value="MDJ1129295.1"/>
    <property type="molecule type" value="Genomic_DNA"/>
</dbReference>
<dbReference type="PANTHER" id="PTHR46648">
    <property type="entry name" value="HIT FAMILY PROTEIN 1"/>
    <property type="match status" value="1"/>
</dbReference>
<evidence type="ECO:0000313" key="4">
    <source>
        <dbReference type="Proteomes" id="UP001431693"/>
    </source>
</evidence>
<gene>
    <name evidence="3" type="ORF">QJ043_04275</name>
</gene>
<organism evidence="3 4">
    <name type="scientific">Kribbibacterium absianum</name>
    <dbReference type="NCBI Taxonomy" id="3044210"/>
    <lineage>
        <taxon>Bacteria</taxon>
        <taxon>Bacillati</taxon>
        <taxon>Actinomycetota</taxon>
        <taxon>Coriobacteriia</taxon>
        <taxon>Coriobacteriales</taxon>
        <taxon>Kribbibacteriaceae</taxon>
        <taxon>Kribbibacterium</taxon>
    </lineage>
</organism>
<evidence type="ECO:0000259" key="2">
    <source>
        <dbReference type="PROSITE" id="PS51084"/>
    </source>
</evidence>
<dbReference type="GO" id="GO:0008168">
    <property type="term" value="F:methyltransferase activity"/>
    <property type="evidence" value="ECO:0007669"/>
    <property type="project" value="UniProtKB-KW"/>
</dbReference>
<dbReference type="Proteomes" id="UP001431693">
    <property type="component" value="Unassembled WGS sequence"/>
</dbReference>
<sequence length="148" mass="16627">MAENDCMYCTIGEPGTDVADFGIFLKELPSSNLILFREQSHPGRVIVAAKQHVDDISDLSEDEALAYLADVRRVAKALRKEFKPDKLNFGAYGDKMHHLHFHLVPKYADDDYEFGDVFAMNPHRTELAAEEYDALGRRVLAAVEAVEA</sequence>
<feature type="domain" description="HIT" evidence="2">
    <location>
        <begin position="7"/>
        <end position="114"/>
    </location>
</feature>
<dbReference type="InterPro" id="IPR011146">
    <property type="entry name" value="HIT-like"/>
</dbReference>
<keyword evidence="3" id="KW-0489">Methyltransferase</keyword>
<name>A0ABT6ZJS3_9ACTN</name>
<dbReference type="PROSITE" id="PS51084">
    <property type="entry name" value="HIT_2"/>
    <property type="match status" value="1"/>
</dbReference>
<dbReference type="EC" id="2.1.1.-" evidence="3"/>
<proteinExistence type="predicted"/>
<keyword evidence="3" id="KW-0808">Transferase</keyword>
<evidence type="ECO:0000256" key="1">
    <source>
        <dbReference type="PROSITE-ProRule" id="PRU00464"/>
    </source>
</evidence>
<dbReference type="Gene3D" id="3.30.428.10">
    <property type="entry name" value="HIT-like"/>
    <property type="match status" value="1"/>
</dbReference>
<dbReference type="SUPFAM" id="SSF54197">
    <property type="entry name" value="HIT-like"/>
    <property type="match status" value="1"/>
</dbReference>
<reference evidence="3" key="1">
    <citation type="submission" date="2023-05" db="EMBL/GenBank/DDBJ databases">
        <title>[olsenella] sp. nov., isolated from a pig farm feces dump.</title>
        <authorList>
            <person name="Chang Y.-H."/>
        </authorList>
    </citation>
    <scope>NUCLEOTIDE SEQUENCE</scope>
    <source>
        <strain evidence="3">YH-ols2217</strain>
    </source>
</reference>
<keyword evidence="4" id="KW-1185">Reference proteome</keyword>